<comment type="caution">
    <text evidence="6">The sequence shown here is derived from an EMBL/GenBank/DDBJ whole genome shotgun (WGS) entry which is preliminary data.</text>
</comment>
<dbReference type="SUPFAM" id="SSF51679">
    <property type="entry name" value="Bacterial luciferase-like"/>
    <property type="match status" value="1"/>
</dbReference>
<proteinExistence type="predicted"/>
<protein>
    <submittedName>
        <fullName evidence="6">LLM class F420-dependent oxidoreductase</fullName>
    </submittedName>
</protein>
<keyword evidence="7" id="KW-1185">Reference proteome</keyword>
<dbReference type="Pfam" id="PF00296">
    <property type="entry name" value="Bac_luciferase"/>
    <property type="match status" value="1"/>
</dbReference>
<name>A0A8J3BX70_9ACTN</name>
<evidence type="ECO:0000256" key="1">
    <source>
        <dbReference type="ARBA" id="ARBA00022630"/>
    </source>
</evidence>
<dbReference type="InterPro" id="IPR011251">
    <property type="entry name" value="Luciferase-like_dom"/>
</dbReference>
<feature type="domain" description="Luciferase-like" evidence="5">
    <location>
        <begin position="11"/>
        <end position="212"/>
    </location>
</feature>
<evidence type="ECO:0000259" key="5">
    <source>
        <dbReference type="Pfam" id="PF00296"/>
    </source>
</evidence>
<dbReference type="InterPro" id="IPR050172">
    <property type="entry name" value="SsuD_RutA_monooxygenase"/>
</dbReference>
<keyword evidence="1" id="KW-0285">Flavoprotein</keyword>
<evidence type="ECO:0000256" key="2">
    <source>
        <dbReference type="ARBA" id="ARBA00022643"/>
    </source>
</evidence>
<reference evidence="6" key="1">
    <citation type="journal article" date="2014" name="Int. J. Syst. Evol. Microbiol.">
        <title>Complete genome sequence of Corynebacterium casei LMG S-19264T (=DSM 44701T), isolated from a smear-ripened cheese.</title>
        <authorList>
            <consortium name="US DOE Joint Genome Institute (JGI-PGF)"/>
            <person name="Walter F."/>
            <person name="Albersmeier A."/>
            <person name="Kalinowski J."/>
            <person name="Ruckert C."/>
        </authorList>
    </citation>
    <scope>NUCLEOTIDE SEQUENCE</scope>
    <source>
        <strain evidence="6">CGMCC 4.7299</strain>
    </source>
</reference>
<evidence type="ECO:0000313" key="6">
    <source>
        <dbReference type="EMBL" id="GGK78517.1"/>
    </source>
</evidence>
<dbReference type="Gene3D" id="3.20.20.30">
    <property type="entry name" value="Luciferase-like domain"/>
    <property type="match status" value="1"/>
</dbReference>
<organism evidence="6 7">
    <name type="scientific">Mangrovihabitans endophyticus</name>
    <dbReference type="NCBI Taxonomy" id="1751298"/>
    <lineage>
        <taxon>Bacteria</taxon>
        <taxon>Bacillati</taxon>
        <taxon>Actinomycetota</taxon>
        <taxon>Actinomycetes</taxon>
        <taxon>Micromonosporales</taxon>
        <taxon>Micromonosporaceae</taxon>
        <taxon>Mangrovihabitans</taxon>
    </lineage>
</organism>
<dbReference type="PANTHER" id="PTHR42847:SF8">
    <property type="entry name" value="CONSERVED PROTEIN"/>
    <property type="match status" value="1"/>
</dbReference>
<dbReference type="NCBIfam" id="TIGR03856">
    <property type="entry name" value="F420_MSMEG_2906"/>
    <property type="match status" value="1"/>
</dbReference>
<dbReference type="PANTHER" id="PTHR42847">
    <property type="entry name" value="ALKANESULFONATE MONOOXYGENASE"/>
    <property type="match status" value="1"/>
</dbReference>
<dbReference type="AlphaFoldDB" id="A0A8J3BX70"/>
<keyword evidence="3" id="KW-0560">Oxidoreductase</keyword>
<sequence length="265" mass="29576">MMTTPARIRVAIQIPPSRADYAAIRRAAAQADALGADAIFNWDHFFPLGKDTSGKHFECWTMLGAWAESTSHAAIGALVSCVAYRNPDLLADMARTVDHVSDGRLILGLGAGFREWEAKEYGFEFGSPAQRVQQLGEALHRIERRMTLLNPGPVRKLPILVAADGAKALRLVARYADIWQTFAEDDAFSEKSRLLDSYCDQLQRDPATIERAVFVDGDPWTVGTRLRERGAGMFTLMTRGPDFNLDGLRRWLAWRDEHNAQASRS</sequence>
<evidence type="ECO:0000256" key="3">
    <source>
        <dbReference type="ARBA" id="ARBA00023002"/>
    </source>
</evidence>
<dbReference type="Proteomes" id="UP000656042">
    <property type="component" value="Unassembled WGS sequence"/>
</dbReference>
<dbReference type="GO" id="GO:0008726">
    <property type="term" value="F:alkanesulfonate monooxygenase activity"/>
    <property type="evidence" value="ECO:0007669"/>
    <property type="project" value="TreeGrafter"/>
</dbReference>
<dbReference type="InterPro" id="IPR036661">
    <property type="entry name" value="Luciferase-like_sf"/>
</dbReference>
<evidence type="ECO:0000313" key="7">
    <source>
        <dbReference type="Proteomes" id="UP000656042"/>
    </source>
</evidence>
<dbReference type="GO" id="GO:0046306">
    <property type="term" value="P:alkanesulfonate catabolic process"/>
    <property type="evidence" value="ECO:0007669"/>
    <property type="project" value="TreeGrafter"/>
</dbReference>
<keyword evidence="2" id="KW-0288">FMN</keyword>
<gene>
    <name evidence="6" type="ORF">GCM10012284_10530</name>
</gene>
<keyword evidence="4" id="KW-0503">Monooxygenase</keyword>
<evidence type="ECO:0000256" key="4">
    <source>
        <dbReference type="ARBA" id="ARBA00023033"/>
    </source>
</evidence>
<dbReference type="CDD" id="cd01097">
    <property type="entry name" value="Tetrahydromethanopterin_reductase"/>
    <property type="match status" value="1"/>
</dbReference>
<dbReference type="InterPro" id="IPR022480">
    <property type="entry name" value="F420_MSMEG2906"/>
</dbReference>
<accession>A0A8J3BX70</accession>
<reference evidence="6" key="2">
    <citation type="submission" date="2020-09" db="EMBL/GenBank/DDBJ databases">
        <authorList>
            <person name="Sun Q."/>
            <person name="Zhou Y."/>
        </authorList>
    </citation>
    <scope>NUCLEOTIDE SEQUENCE</scope>
    <source>
        <strain evidence="6">CGMCC 4.7299</strain>
    </source>
</reference>
<dbReference type="EMBL" id="BMMX01000002">
    <property type="protein sequence ID" value="GGK78517.1"/>
    <property type="molecule type" value="Genomic_DNA"/>
</dbReference>